<accession>A0A381UGT3</accession>
<reference evidence="2" key="1">
    <citation type="submission" date="2018-05" db="EMBL/GenBank/DDBJ databases">
        <authorList>
            <person name="Lanie J.A."/>
            <person name="Ng W.-L."/>
            <person name="Kazmierczak K.M."/>
            <person name="Andrzejewski T.M."/>
            <person name="Davidsen T.M."/>
            <person name="Wayne K.J."/>
            <person name="Tettelin H."/>
            <person name="Glass J.I."/>
            <person name="Rusch D."/>
            <person name="Podicherti R."/>
            <person name="Tsui H.-C.T."/>
            <person name="Winkler M.E."/>
        </authorList>
    </citation>
    <scope>NUCLEOTIDE SEQUENCE</scope>
</reference>
<feature type="compositionally biased region" description="Polar residues" evidence="1">
    <location>
        <begin position="198"/>
        <end position="207"/>
    </location>
</feature>
<sequence length="234" mass="26052">VYRIISSLNLIFILVILTLTSISARAWMYPDYPSRVDGKNQISSNREITNLAISRQSLKSQNIDEVVGSNLFRKERKEYQPPALAELEPTPKSDTPPPDLTLRGVMLLGNTKVCILEGSHSVTIDGKVESTPIKRRGYHLGDKISDYKISKITKKEVILDNPAGQIITLKLKSSMTSTDETSKSKKRKSNETSKSKQPKSNITSSRPITKKRPQPTPRISGSRLSPLPKHISGM</sequence>
<organism evidence="2">
    <name type="scientific">marine metagenome</name>
    <dbReference type="NCBI Taxonomy" id="408172"/>
    <lineage>
        <taxon>unclassified sequences</taxon>
        <taxon>metagenomes</taxon>
        <taxon>ecological metagenomes</taxon>
    </lineage>
</organism>
<name>A0A381UGT3_9ZZZZ</name>
<evidence type="ECO:0000256" key="1">
    <source>
        <dbReference type="SAM" id="MobiDB-lite"/>
    </source>
</evidence>
<feature type="region of interest" description="Disordered" evidence="1">
    <location>
        <begin position="174"/>
        <end position="234"/>
    </location>
</feature>
<dbReference type="AlphaFoldDB" id="A0A381UGT3"/>
<protein>
    <submittedName>
        <fullName evidence="2">Uncharacterized protein</fullName>
    </submittedName>
</protein>
<dbReference type="EMBL" id="UINC01006415">
    <property type="protein sequence ID" value="SVA27385.1"/>
    <property type="molecule type" value="Genomic_DNA"/>
</dbReference>
<feature type="non-terminal residue" evidence="2">
    <location>
        <position position="1"/>
    </location>
</feature>
<evidence type="ECO:0000313" key="2">
    <source>
        <dbReference type="EMBL" id="SVA27385.1"/>
    </source>
</evidence>
<proteinExistence type="predicted"/>
<gene>
    <name evidence="2" type="ORF">METZ01_LOCUS80239</name>
</gene>